<evidence type="ECO:0000256" key="1">
    <source>
        <dbReference type="SAM" id="MobiDB-lite"/>
    </source>
</evidence>
<reference evidence="2" key="2">
    <citation type="submission" date="2022-01" db="EMBL/GenBank/DDBJ databases">
        <authorList>
            <person name="Yamashiro T."/>
            <person name="Shiraishi A."/>
            <person name="Satake H."/>
            <person name="Nakayama K."/>
        </authorList>
    </citation>
    <scope>NUCLEOTIDE SEQUENCE</scope>
</reference>
<sequence>MAQGMRQTLGDRLRMVYTKDEGRSYLLAMRGGGGRHLRRHAEGRNSGARLSGGHFIRRLVAHFGLRQPEAAAGAPRAAKDAPAVDEGAQANPTPEQGPQPLPPVPKTMQLRISRLEEEVHELRQSIVRLRGDVARSITNQGSFNCFIKSVFPDTQNGVSNLYGYVISNLSGRYQSLNSAFDFCKTLKHLFLQDAIRRILGYGIRRIDLLYSVFNCFPAL</sequence>
<feature type="compositionally biased region" description="Pro residues" evidence="1">
    <location>
        <begin position="95"/>
        <end position="105"/>
    </location>
</feature>
<feature type="region of interest" description="Disordered" evidence="1">
    <location>
        <begin position="70"/>
        <end position="105"/>
    </location>
</feature>
<organism evidence="2 3">
    <name type="scientific">Tanacetum coccineum</name>
    <dbReference type="NCBI Taxonomy" id="301880"/>
    <lineage>
        <taxon>Eukaryota</taxon>
        <taxon>Viridiplantae</taxon>
        <taxon>Streptophyta</taxon>
        <taxon>Embryophyta</taxon>
        <taxon>Tracheophyta</taxon>
        <taxon>Spermatophyta</taxon>
        <taxon>Magnoliopsida</taxon>
        <taxon>eudicotyledons</taxon>
        <taxon>Gunneridae</taxon>
        <taxon>Pentapetalae</taxon>
        <taxon>asterids</taxon>
        <taxon>campanulids</taxon>
        <taxon>Asterales</taxon>
        <taxon>Asteraceae</taxon>
        <taxon>Asteroideae</taxon>
        <taxon>Anthemideae</taxon>
        <taxon>Anthemidinae</taxon>
        <taxon>Tanacetum</taxon>
    </lineage>
</organism>
<comment type="caution">
    <text evidence="2">The sequence shown here is derived from an EMBL/GenBank/DDBJ whole genome shotgun (WGS) entry which is preliminary data.</text>
</comment>
<dbReference type="EMBL" id="BQNB010013317">
    <property type="protein sequence ID" value="GJT14492.1"/>
    <property type="molecule type" value="Genomic_DNA"/>
</dbReference>
<dbReference type="Proteomes" id="UP001151760">
    <property type="component" value="Unassembled WGS sequence"/>
</dbReference>
<accession>A0ABQ5BK85</accession>
<keyword evidence="3" id="KW-1185">Reference proteome</keyword>
<evidence type="ECO:0000313" key="3">
    <source>
        <dbReference type="Proteomes" id="UP001151760"/>
    </source>
</evidence>
<gene>
    <name evidence="2" type="ORF">Tco_0861534</name>
</gene>
<proteinExistence type="predicted"/>
<protein>
    <submittedName>
        <fullName evidence="2">Uncharacterized protein</fullName>
    </submittedName>
</protein>
<name>A0ABQ5BK85_9ASTR</name>
<evidence type="ECO:0000313" key="2">
    <source>
        <dbReference type="EMBL" id="GJT14492.1"/>
    </source>
</evidence>
<reference evidence="2" key="1">
    <citation type="journal article" date="2022" name="Int. J. Mol. Sci.">
        <title>Draft Genome of Tanacetum Coccineum: Genomic Comparison of Closely Related Tanacetum-Family Plants.</title>
        <authorList>
            <person name="Yamashiro T."/>
            <person name="Shiraishi A."/>
            <person name="Nakayama K."/>
            <person name="Satake H."/>
        </authorList>
    </citation>
    <scope>NUCLEOTIDE SEQUENCE</scope>
</reference>